<organism evidence="2 3">
    <name type="scientific">Panagrellus redivivus</name>
    <name type="common">Microworm</name>
    <dbReference type="NCBI Taxonomy" id="6233"/>
    <lineage>
        <taxon>Eukaryota</taxon>
        <taxon>Metazoa</taxon>
        <taxon>Ecdysozoa</taxon>
        <taxon>Nematoda</taxon>
        <taxon>Chromadorea</taxon>
        <taxon>Rhabditida</taxon>
        <taxon>Tylenchina</taxon>
        <taxon>Panagrolaimomorpha</taxon>
        <taxon>Panagrolaimoidea</taxon>
        <taxon>Panagrolaimidae</taxon>
        <taxon>Panagrellus</taxon>
    </lineage>
</organism>
<proteinExistence type="predicted"/>
<reference evidence="2" key="1">
    <citation type="journal article" date="2013" name="Genetics">
        <title>The draft genome and transcriptome of Panagrellus redivivus are shaped by the harsh demands of a free-living lifestyle.</title>
        <authorList>
            <person name="Srinivasan J."/>
            <person name="Dillman A.R."/>
            <person name="Macchietto M.G."/>
            <person name="Heikkinen L."/>
            <person name="Lakso M."/>
            <person name="Fracchia K.M."/>
            <person name="Antoshechkin I."/>
            <person name="Mortazavi A."/>
            <person name="Wong G."/>
            <person name="Sternberg P.W."/>
        </authorList>
    </citation>
    <scope>NUCLEOTIDE SEQUENCE [LARGE SCALE GENOMIC DNA]</scope>
    <source>
        <strain evidence="2">MT8872</strain>
    </source>
</reference>
<sequence length="97" mass="10705">MSMTIRHQPMSSTIVPVPSTSTPTQQQPGRSRQGSTEIDDDGCCLVKIFISNMLTFTTRCISLSNASAITCPTFLSLLGFVNSIRRQVLVCLFFLMQ</sequence>
<dbReference type="WBParaSite" id="Pan_g8032.t1">
    <property type="protein sequence ID" value="Pan_g8032.t1"/>
    <property type="gene ID" value="Pan_g8032"/>
</dbReference>
<dbReference type="Proteomes" id="UP000492821">
    <property type="component" value="Unassembled WGS sequence"/>
</dbReference>
<feature type="compositionally biased region" description="Low complexity" evidence="1">
    <location>
        <begin position="11"/>
        <end position="28"/>
    </location>
</feature>
<accession>A0A7E4W875</accession>
<feature type="region of interest" description="Disordered" evidence="1">
    <location>
        <begin position="1"/>
        <end position="38"/>
    </location>
</feature>
<reference evidence="3" key="2">
    <citation type="submission" date="2020-10" db="UniProtKB">
        <authorList>
            <consortium name="WormBaseParasite"/>
        </authorList>
    </citation>
    <scope>IDENTIFICATION</scope>
</reference>
<name>A0A7E4W875_PANRE</name>
<evidence type="ECO:0000313" key="2">
    <source>
        <dbReference type="Proteomes" id="UP000492821"/>
    </source>
</evidence>
<protein>
    <submittedName>
        <fullName evidence="3">Uncharacterized protein</fullName>
    </submittedName>
</protein>
<evidence type="ECO:0000256" key="1">
    <source>
        <dbReference type="SAM" id="MobiDB-lite"/>
    </source>
</evidence>
<keyword evidence="2" id="KW-1185">Reference proteome</keyword>
<evidence type="ECO:0000313" key="3">
    <source>
        <dbReference type="WBParaSite" id="Pan_g8032.t1"/>
    </source>
</evidence>
<dbReference type="AlphaFoldDB" id="A0A7E4W875"/>